<evidence type="ECO:0000313" key="2">
    <source>
        <dbReference type="Proteomes" id="UP001412067"/>
    </source>
</evidence>
<evidence type="ECO:0000313" key="1">
    <source>
        <dbReference type="EMBL" id="KAK8961240.1"/>
    </source>
</evidence>
<gene>
    <name evidence="1" type="ORF">KSP40_PGU012985</name>
</gene>
<keyword evidence="2" id="KW-1185">Reference proteome</keyword>
<proteinExistence type="predicted"/>
<name>A0ABR2MAP7_9ASPA</name>
<comment type="caution">
    <text evidence="1">The sequence shown here is derived from an EMBL/GenBank/DDBJ whole genome shotgun (WGS) entry which is preliminary data.</text>
</comment>
<protein>
    <submittedName>
        <fullName evidence="1">Uncharacterized protein</fullName>
    </submittedName>
</protein>
<reference evidence="1 2" key="1">
    <citation type="journal article" date="2022" name="Nat. Plants">
        <title>Genomes of leafy and leafless Platanthera orchids illuminate the evolution of mycoheterotrophy.</title>
        <authorList>
            <person name="Li M.H."/>
            <person name="Liu K.W."/>
            <person name="Li Z."/>
            <person name="Lu H.C."/>
            <person name="Ye Q.L."/>
            <person name="Zhang D."/>
            <person name="Wang J.Y."/>
            <person name="Li Y.F."/>
            <person name="Zhong Z.M."/>
            <person name="Liu X."/>
            <person name="Yu X."/>
            <person name="Liu D.K."/>
            <person name="Tu X.D."/>
            <person name="Liu B."/>
            <person name="Hao Y."/>
            <person name="Liao X.Y."/>
            <person name="Jiang Y.T."/>
            <person name="Sun W.H."/>
            <person name="Chen J."/>
            <person name="Chen Y.Q."/>
            <person name="Ai Y."/>
            <person name="Zhai J.W."/>
            <person name="Wu S.S."/>
            <person name="Zhou Z."/>
            <person name="Hsiao Y.Y."/>
            <person name="Wu W.L."/>
            <person name="Chen Y.Y."/>
            <person name="Lin Y.F."/>
            <person name="Hsu J.L."/>
            <person name="Li C.Y."/>
            <person name="Wang Z.W."/>
            <person name="Zhao X."/>
            <person name="Zhong W.Y."/>
            <person name="Ma X.K."/>
            <person name="Ma L."/>
            <person name="Huang J."/>
            <person name="Chen G.Z."/>
            <person name="Huang M.Z."/>
            <person name="Huang L."/>
            <person name="Peng D.H."/>
            <person name="Luo Y.B."/>
            <person name="Zou S.Q."/>
            <person name="Chen S.P."/>
            <person name="Lan S."/>
            <person name="Tsai W.C."/>
            <person name="Van de Peer Y."/>
            <person name="Liu Z.J."/>
        </authorList>
    </citation>
    <scope>NUCLEOTIDE SEQUENCE [LARGE SCALE GENOMIC DNA]</scope>
    <source>
        <strain evidence="1">Lor288</strain>
    </source>
</reference>
<dbReference type="EMBL" id="JBBWWR010000010">
    <property type="protein sequence ID" value="KAK8961240.1"/>
    <property type="molecule type" value="Genomic_DNA"/>
</dbReference>
<sequence>MGLLCNLCLSCFPLQYLRHQSSAGDIIFSFAPHPVWSQASVASTGARRRCRPIGASLPECHLRSASGSD</sequence>
<organism evidence="1 2">
    <name type="scientific">Platanthera guangdongensis</name>
    <dbReference type="NCBI Taxonomy" id="2320717"/>
    <lineage>
        <taxon>Eukaryota</taxon>
        <taxon>Viridiplantae</taxon>
        <taxon>Streptophyta</taxon>
        <taxon>Embryophyta</taxon>
        <taxon>Tracheophyta</taxon>
        <taxon>Spermatophyta</taxon>
        <taxon>Magnoliopsida</taxon>
        <taxon>Liliopsida</taxon>
        <taxon>Asparagales</taxon>
        <taxon>Orchidaceae</taxon>
        <taxon>Orchidoideae</taxon>
        <taxon>Orchideae</taxon>
        <taxon>Orchidinae</taxon>
        <taxon>Platanthera</taxon>
    </lineage>
</organism>
<accession>A0ABR2MAP7</accession>
<dbReference type="Proteomes" id="UP001412067">
    <property type="component" value="Unassembled WGS sequence"/>
</dbReference>